<evidence type="ECO:0000313" key="2">
    <source>
        <dbReference type="EMBL" id="KAG1784797.1"/>
    </source>
</evidence>
<proteinExistence type="predicted"/>
<comment type="caution">
    <text evidence="2">The sequence shown here is derived from an EMBL/GenBank/DDBJ whole genome shotgun (WGS) entry which is preliminary data.</text>
</comment>
<reference evidence="2" key="1">
    <citation type="journal article" date="2020" name="New Phytol.">
        <title>Comparative genomics reveals dynamic genome evolution in host specialist ectomycorrhizal fungi.</title>
        <authorList>
            <person name="Lofgren L.A."/>
            <person name="Nguyen N.H."/>
            <person name="Vilgalys R."/>
            <person name="Ruytinx J."/>
            <person name="Liao H.L."/>
            <person name="Branco S."/>
            <person name="Kuo A."/>
            <person name="LaButti K."/>
            <person name="Lipzen A."/>
            <person name="Andreopoulos W."/>
            <person name="Pangilinan J."/>
            <person name="Riley R."/>
            <person name="Hundley H."/>
            <person name="Na H."/>
            <person name="Barry K."/>
            <person name="Grigoriev I.V."/>
            <person name="Stajich J.E."/>
            <person name="Kennedy P.G."/>
        </authorList>
    </citation>
    <scope>NUCLEOTIDE SEQUENCE</scope>
    <source>
        <strain evidence="2">S12</strain>
    </source>
</reference>
<dbReference type="EMBL" id="JABBWE010000128">
    <property type="protein sequence ID" value="KAG1784797.1"/>
    <property type="molecule type" value="Genomic_DNA"/>
</dbReference>
<feature type="compositionally biased region" description="Basic and acidic residues" evidence="1">
    <location>
        <begin position="549"/>
        <end position="564"/>
    </location>
</feature>
<feature type="compositionally biased region" description="Polar residues" evidence="1">
    <location>
        <begin position="318"/>
        <end position="335"/>
    </location>
</feature>
<dbReference type="Proteomes" id="UP000719766">
    <property type="component" value="Unassembled WGS sequence"/>
</dbReference>
<protein>
    <submittedName>
        <fullName evidence="2">Uncharacterized protein</fullName>
    </submittedName>
</protein>
<dbReference type="AlphaFoldDB" id="A0A9P7AAV2"/>
<feature type="compositionally biased region" description="Low complexity" evidence="1">
    <location>
        <begin position="485"/>
        <end position="496"/>
    </location>
</feature>
<feature type="region of interest" description="Disordered" evidence="1">
    <location>
        <begin position="367"/>
        <end position="398"/>
    </location>
</feature>
<feature type="region of interest" description="Disordered" evidence="1">
    <location>
        <begin position="442"/>
        <end position="592"/>
    </location>
</feature>
<feature type="compositionally biased region" description="Polar residues" evidence="1">
    <location>
        <begin position="580"/>
        <end position="592"/>
    </location>
</feature>
<dbReference type="OrthoDB" id="2803783at2759"/>
<evidence type="ECO:0000313" key="3">
    <source>
        <dbReference type="Proteomes" id="UP000719766"/>
    </source>
</evidence>
<feature type="compositionally biased region" description="Basic and acidic residues" evidence="1">
    <location>
        <begin position="520"/>
        <end position="534"/>
    </location>
</feature>
<gene>
    <name evidence="2" type="ORF">HD556DRAFT_1314765</name>
</gene>
<sequence>MAPPTKYSAEQIEFMATFHNQFLECKANRNYEPFWNPFFEAWGARFPERAVVFKDIPLDVDLTEEQSTVLAEAWALRQRRLMEKFRNDLGTSKAGWRANGQHTATVNKMMKNIMKGSTDKPTRVLQPWEMYSKTHYMKVKDAVKTEQEELKKVPFAEPAKKTTLGIVKRHVKAAFNNESEEVKAEVLAAIEAMKEAKSAEIEEAKKQDHDKDVMCSYISKIAAILTQFFEELHEMTDWVFMVLMGGPHPAAGGTLDVSSFHVGTTKLGNRFSQAYPQFSQNIMVPYTQFVERVFSDAAALSKGQSLLHPVNTPSTPVIASGSSSTVQLPSDISPPTTLNTTTATSDALFDSQFSSLMDTIDIPFFSQPYASPPQMDMDDTSQPSLPILPMPPQPPQDSEMMHSLNPFLQDPSILKHDPPILEQYLAPQHSLPIIVSPPRIHQTQNTWTPTDEPATTPNEAGPQPYHTTNSTFTFPISTPPPSQAPSLTTRTLSTPPAGAPPTQTLTTLSDAAPRGPPSDTGKKRACESEGERLNKGNARRAGSSASAMVDERVTESTDQQDGRGKRQRFQSRRAAEANNIGGSSTTRKTGRK</sequence>
<feature type="compositionally biased region" description="Pro residues" evidence="1">
    <location>
        <begin position="386"/>
        <end position="395"/>
    </location>
</feature>
<feature type="compositionally biased region" description="Polar residues" evidence="1">
    <location>
        <begin position="442"/>
        <end position="458"/>
    </location>
</feature>
<feature type="compositionally biased region" description="Low complexity" evidence="1">
    <location>
        <begin position="467"/>
        <end position="476"/>
    </location>
</feature>
<accession>A0A9P7AAV2</accession>
<dbReference type="GeneID" id="64594761"/>
<name>A0A9P7AAV2_9AGAM</name>
<dbReference type="RefSeq" id="XP_041152282.1">
    <property type="nucleotide sequence ID" value="XM_041300997.1"/>
</dbReference>
<keyword evidence="3" id="KW-1185">Reference proteome</keyword>
<feature type="region of interest" description="Disordered" evidence="1">
    <location>
        <begin position="318"/>
        <end position="339"/>
    </location>
</feature>
<evidence type="ECO:0000256" key="1">
    <source>
        <dbReference type="SAM" id="MobiDB-lite"/>
    </source>
</evidence>
<organism evidence="2 3">
    <name type="scientific">Suillus plorans</name>
    <dbReference type="NCBI Taxonomy" id="116603"/>
    <lineage>
        <taxon>Eukaryota</taxon>
        <taxon>Fungi</taxon>
        <taxon>Dikarya</taxon>
        <taxon>Basidiomycota</taxon>
        <taxon>Agaricomycotina</taxon>
        <taxon>Agaricomycetes</taxon>
        <taxon>Agaricomycetidae</taxon>
        <taxon>Boletales</taxon>
        <taxon>Suillineae</taxon>
        <taxon>Suillaceae</taxon>
        <taxon>Suillus</taxon>
    </lineage>
</organism>